<gene>
    <name evidence="1" type="ORF">MSAN_01048500</name>
</gene>
<protein>
    <submittedName>
        <fullName evidence="1">Uncharacterized protein</fullName>
    </submittedName>
</protein>
<evidence type="ECO:0000313" key="1">
    <source>
        <dbReference type="EMBL" id="KAF7363905.1"/>
    </source>
</evidence>
<organism evidence="1 2">
    <name type="scientific">Mycena sanguinolenta</name>
    <dbReference type="NCBI Taxonomy" id="230812"/>
    <lineage>
        <taxon>Eukaryota</taxon>
        <taxon>Fungi</taxon>
        <taxon>Dikarya</taxon>
        <taxon>Basidiomycota</taxon>
        <taxon>Agaricomycotina</taxon>
        <taxon>Agaricomycetes</taxon>
        <taxon>Agaricomycetidae</taxon>
        <taxon>Agaricales</taxon>
        <taxon>Marasmiineae</taxon>
        <taxon>Mycenaceae</taxon>
        <taxon>Mycena</taxon>
    </lineage>
</organism>
<reference evidence="1" key="1">
    <citation type="submission" date="2020-05" db="EMBL/GenBank/DDBJ databases">
        <title>Mycena genomes resolve the evolution of fungal bioluminescence.</title>
        <authorList>
            <person name="Tsai I.J."/>
        </authorList>
    </citation>
    <scope>NUCLEOTIDE SEQUENCE</scope>
    <source>
        <strain evidence="1">160909Yilan</strain>
    </source>
</reference>
<dbReference type="AlphaFoldDB" id="A0A8H6YU36"/>
<dbReference type="SUPFAM" id="SSF52047">
    <property type="entry name" value="RNI-like"/>
    <property type="match status" value="1"/>
</dbReference>
<dbReference type="InterPro" id="IPR032675">
    <property type="entry name" value="LRR_dom_sf"/>
</dbReference>
<dbReference type="Proteomes" id="UP000623467">
    <property type="component" value="Unassembled WGS sequence"/>
</dbReference>
<evidence type="ECO:0000313" key="2">
    <source>
        <dbReference type="Proteomes" id="UP000623467"/>
    </source>
</evidence>
<dbReference type="Gene3D" id="3.80.10.10">
    <property type="entry name" value="Ribonuclease Inhibitor"/>
    <property type="match status" value="1"/>
</dbReference>
<proteinExistence type="predicted"/>
<dbReference type="EMBL" id="JACAZH010000007">
    <property type="protein sequence ID" value="KAF7363905.1"/>
    <property type="molecule type" value="Genomic_DNA"/>
</dbReference>
<accession>A0A8H6YU36</accession>
<name>A0A8H6YU36_9AGAR</name>
<sequence length="254" mass="27642">MSDITIMGCSRCKTPDSPSCTDALVGGWLKNIVAFPRLKELDITDIRIGGPGYAVATRGIPNSSSVCTGLSISNMNHSTYADGLETLLRSMSALAELVLDGVIMPRGELKNCIGIVAGTLRLLTINDYYSTENNPQPWEDDTVAGLHQLKILSLNGVPVTPPLLGMLPPRLEHLRLSRTALARLPAPILAAWLRRERFPLRGVLKKFEVIGQLRRGGVKSGLQASAKQVAEISRLCGALGIEWIYKPRISPNFF</sequence>
<dbReference type="OrthoDB" id="2972394at2759"/>
<keyword evidence="2" id="KW-1185">Reference proteome</keyword>
<comment type="caution">
    <text evidence="1">The sequence shown here is derived from an EMBL/GenBank/DDBJ whole genome shotgun (WGS) entry which is preliminary data.</text>
</comment>